<evidence type="ECO:0000313" key="4">
    <source>
        <dbReference type="Proteomes" id="UP001203579"/>
    </source>
</evidence>
<organism evidence="3 4">
    <name type="scientific">Corynebacterium intestinale</name>
    <dbReference type="NCBI Taxonomy" id="2943492"/>
    <lineage>
        <taxon>Bacteria</taxon>
        <taxon>Bacillati</taxon>
        <taxon>Actinomycetota</taxon>
        <taxon>Actinomycetes</taxon>
        <taxon>Mycobacteriales</taxon>
        <taxon>Corynebacteriaceae</taxon>
        <taxon>Corynebacterium</taxon>
    </lineage>
</organism>
<feature type="region of interest" description="Disordered" evidence="1">
    <location>
        <begin position="310"/>
        <end position="339"/>
    </location>
</feature>
<accession>A0ABT0T7K7</accession>
<keyword evidence="2" id="KW-0472">Membrane</keyword>
<dbReference type="Proteomes" id="UP001203579">
    <property type="component" value="Unassembled WGS sequence"/>
</dbReference>
<keyword evidence="4" id="KW-1185">Reference proteome</keyword>
<feature type="region of interest" description="Disordered" evidence="1">
    <location>
        <begin position="126"/>
        <end position="206"/>
    </location>
</feature>
<comment type="caution">
    <text evidence="3">The sequence shown here is derived from an EMBL/GenBank/DDBJ whole genome shotgun (WGS) entry which is preliminary data.</text>
</comment>
<evidence type="ECO:0000256" key="1">
    <source>
        <dbReference type="SAM" id="MobiDB-lite"/>
    </source>
</evidence>
<keyword evidence="2" id="KW-0812">Transmembrane</keyword>
<evidence type="ECO:0000313" key="3">
    <source>
        <dbReference type="EMBL" id="MCL8493082.1"/>
    </source>
</evidence>
<evidence type="ECO:0000256" key="2">
    <source>
        <dbReference type="SAM" id="Phobius"/>
    </source>
</evidence>
<feature type="transmembrane region" description="Helical" evidence="2">
    <location>
        <begin position="341"/>
        <end position="364"/>
    </location>
</feature>
<evidence type="ECO:0008006" key="5">
    <source>
        <dbReference type="Google" id="ProtNLM"/>
    </source>
</evidence>
<dbReference type="EMBL" id="JAMKFF010000001">
    <property type="protein sequence ID" value="MCL8493082.1"/>
    <property type="molecule type" value="Genomic_DNA"/>
</dbReference>
<proteinExistence type="predicted"/>
<name>A0ABT0T7K7_9CORY</name>
<protein>
    <recommendedName>
        <fullName evidence="5">Secreted protein</fullName>
    </recommendedName>
</protein>
<dbReference type="RefSeq" id="WP_250223908.1">
    <property type="nucleotide sequence ID" value="NZ_JAMFTR010000001.1"/>
</dbReference>
<sequence length="376" mass="38157">MASTTALSQTYRAVALASVLSVGSLSGVASGIVSATGVLPGSGTAAAYAQDATIPVPAGQTTTVSLPVPVDVNVASDGWNVTASGGSATVTAPPAGGQISVPVTYQGVTMTIVLVADADVTADELNDAAENGDPGQLGGEQQDNENPDNPGGNGGPAGNENSDDSAEGGEQNGGQPPADGSAPAVDDSGQGHVPPPRTGRGWEGIDDSNTSYVNLESTIDGQTITAKLGLKQALDLYNRFKHLEEDGVTLRYLNAEGEFVEGVKREIDKGSRTMTLTYPEGAEPDNPFIMQFVNKDTQSAELVVTLTDPTRESASEVPAEQQLDSDAADKAGGEEQGESGLGVGALAAGIAGLGVIALIVWLALKGRRSKRAQEDA</sequence>
<keyword evidence="2" id="KW-1133">Transmembrane helix</keyword>
<reference evidence="3 4" key="1">
    <citation type="submission" date="2022-05" db="EMBL/GenBank/DDBJ databases">
        <title>Corynebacterium sp. B5-R-101 sp. nov., isolated from human feces.</title>
        <authorList>
            <person name="Shamsuzzaman M."/>
            <person name="Dahal R.H."/>
        </authorList>
    </citation>
    <scope>NUCLEOTIDE SEQUENCE [LARGE SCALE GENOMIC DNA]</scope>
    <source>
        <strain evidence="3 4">B5-R-101</strain>
    </source>
</reference>
<gene>
    <name evidence="3" type="ORF">M5J06_02850</name>
</gene>